<evidence type="ECO:0000313" key="2">
    <source>
        <dbReference type="EMBL" id="ACY97278.1"/>
    </source>
</evidence>
<dbReference type="STRING" id="471852.Tcur_1704"/>
<keyword evidence="3" id="KW-1185">Reference proteome</keyword>
<feature type="transmembrane region" description="Helical" evidence="1">
    <location>
        <begin position="24"/>
        <end position="43"/>
    </location>
</feature>
<name>D1AC12_THECD</name>
<evidence type="ECO:0000313" key="3">
    <source>
        <dbReference type="Proteomes" id="UP000001918"/>
    </source>
</evidence>
<dbReference type="KEGG" id="tcu:Tcur_1704"/>
<proteinExistence type="predicted"/>
<dbReference type="EMBL" id="CP001738">
    <property type="protein sequence ID" value="ACY97278.1"/>
    <property type="molecule type" value="Genomic_DNA"/>
</dbReference>
<dbReference type="InterPro" id="IPR045635">
    <property type="entry name" value="DUF6412"/>
</dbReference>
<sequence>MSVIAVLLQLPALLEPSAGQAPLLALAALTVAALLAVAVTAGAGRFGPPPAARAHTALRARSARTAFLRLRDPAAPGRPLPRAPSA</sequence>
<organism evidence="2 3">
    <name type="scientific">Thermomonospora curvata (strain ATCC 19995 / DSM 43183 / JCM 3096 / KCTC 9072 / NBRC 15933 / NCIMB 10081 / Henssen B9)</name>
    <dbReference type="NCBI Taxonomy" id="471852"/>
    <lineage>
        <taxon>Bacteria</taxon>
        <taxon>Bacillati</taxon>
        <taxon>Actinomycetota</taxon>
        <taxon>Actinomycetes</taxon>
        <taxon>Streptosporangiales</taxon>
        <taxon>Thermomonosporaceae</taxon>
        <taxon>Thermomonospora</taxon>
    </lineage>
</organism>
<dbReference type="AlphaFoldDB" id="D1AC12"/>
<dbReference type="RefSeq" id="WP_012852062.1">
    <property type="nucleotide sequence ID" value="NC_013510.1"/>
</dbReference>
<keyword evidence="1" id="KW-0812">Transmembrane</keyword>
<dbReference type="HOGENOM" id="CLU_2496850_0_0_11"/>
<keyword evidence="1" id="KW-1133">Transmembrane helix</keyword>
<gene>
    <name evidence="2" type="ordered locus">Tcur_1704</name>
</gene>
<evidence type="ECO:0000256" key="1">
    <source>
        <dbReference type="SAM" id="Phobius"/>
    </source>
</evidence>
<dbReference type="Proteomes" id="UP000001918">
    <property type="component" value="Chromosome"/>
</dbReference>
<reference evidence="2 3" key="1">
    <citation type="journal article" date="2011" name="Stand. Genomic Sci.">
        <title>Complete genome sequence of Thermomonospora curvata type strain (B9).</title>
        <authorList>
            <person name="Chertkov O."/>
            <person name="Sikorski J."/>
            <person name="Nolan M."/>
            <person name="Lapidus A."/>
            <person name="Lucas S."/>
            <person name="Del Rio T.G."/>
            <person name="Tice H."/>
            <person name="Cheng J.F."/>
            <person name="Goodwin L."/>
            <person name="Pitluck S."/>
            <person name="Liolios K."/>
            <person name="Ivanova N."/>
            <person name="Mavromatis K."/>
            <person name="Mikhailova N."/>
            <person name="Ovchinnikova G."/>
            <person name="Pati A."/>
            <person name="Chen A."/>
            <person name="Palaniappan K."/>
            <person name="Djao O.D."/>
            <person name="Land M."/>
            <person name="Hauser L."/>
            <person name="Chang Y.J."/>
            <person name="Jeffries C.D."/>
            <person name="Brettin T."/>
            <person name="Han C."/>
            <person name="Detter J.C."/>
            <person name="Rohde M."/>
            <person name="Goker M."/>
            <person name="Woyke T."/>
            <person name="Bristow J."/>
            <person name="Eisen J.A."/>
            <person name="Markowitz V."/>
            <person name="Hugenholtz P."/>
            <person name="Klenk H.P."/>
            <person name="Kyrpides N.C."/>
        </authorList>
    </citation>
    <scope>NUCLEOTIDE SEQUENCE [LARGE SCALE GENOMIC DNA]</scope>
    <source>
        <strain evidence="3">ATCC 19995 / DSM 43183 / JCM 3096 / KCTC 9072 / NBRC 15933 / NCIMB 10081 / Henssen B9</strain>
    </source>
</reference>
<dbReference type="Pfam" id="PF19950">
    <property type="entry name" value="DUF6412"/>
    <property type="match status" value="1"/>
</dbReference>
<accession>D1AC12</accession>
<keyword evidence="1" id="KW-0472">Membrane</keyword>
<protein>
    <submittedName>
        <fullName evidence="2">Uncharacterized protein</fullName>
    </submittedName>
</protein>